<keyword evidence="4" id="KW-1185">Reference proteome</keyword>
<sequence>MGVSVTESDANVGSSIQGQYGNLVLNADGSYTYQVTVSVDKIPAGAQETFSYMIQDSDGSTSSATLSINVGTNTAPVAQNDLFAGETAQGLVISVESLLSNDTDVDGDTLTVTSISNVQNGYAYLNSDGNVVFTPASGFSGTASFDYTVSDGNGGTDTATATINIVADEEGQASVTVTLNRVEPQVTSDIWQGFEEGHTFDIQKYDWHDWYNVGGNDYKNTGDTRVQFTDINGSSDVLLKGSTWSNSTITTNQGDDFIQITGNSSAVISTGDGNDSVALGSSTNSGSSISLGSGNDSLYVNGNLTGSVDMGSGKDKILIEGNQNGSGTITTGSGDDTVVVRGDANATISTGSDNDTVYVAKTLNSGANINTGSGNDKVFVGGNVNSTIDMSDGDDVLIIKGVVNGTLKGGLGTDSLYLSEYTIAQVRSLINNGRISGFENIKASDGIVQGSDFSVSSSDPFVTSSSAVYYTVSIDVSNLASDETLSSVVIDGVPTGAKLQQNGVDLDINDDGTYTVSVDSGVTSIDNLTIVSSSDSPLDDFELTASINTNGVNDDLIGTTDESVIVGGSGDDFLSGTTGEDSLLGNSGDDVLFGGNDQVSDTLMGGSGNDIFILNDTADVSNIDIITDFNAAEDALDLTDLLTGIEGNPGKDADADAITKFLTDNVKVTDGHVKVGGEDVAEFGSASSFDSNLDGSVSSTDSIKVIYNDQEYNINIDG</sequence>
<dbReference type="Pfam" id="PF00353">
    <property type="entry name" value="HemolysinCabind"/>
    <property type="match status" value="2"/>
</dbReference>
<protein>
    <submittedName>
        <fullName evidence="3">Cadherin-like domain-containing protein</fullName>
    </submittedName>
</protein>
<dbReference type="Gene3D" id="2.60.40.3440">
    <property type="match status" value="1"/>
</dbReference>
<dbReference type="Gene3D" id="2.150.10.10">
    <property type="entry name" value="Serralysin-like metalloprotease, C-terminal"/>
    <property type="match status" value="1"/>
</dbReference>
<evidence type="ECO:0000313" key="4">
    <source>
        <dbReference type="Proteomes" id="UP001431181"/>
    </source>
</evidence>
<dbReference type="EMBL" id="JAPEUL010000012">
    <property type="protein sequence ID" value="MCW4631419.1"/>
    <property type="molecule type" value="Genomic_DNA"/>
</dbReference>
<dbReference type="Gene3D" id="2.160.20.160">
    <property type="match status" value="1"/>
</dbReference>
<dbReference type="InterPro" id="IPR001343">
    <property type="entry name" value="Hemolysn_Ca-bd"/>
</dbReference>
<dbReference type="InterPro" id="IPR011049">
    <property type="entry name" value="Serralysin-like_metalloprot_C"/>
</dbReference>
<evidence type="ECO:0000313" key="3">
    <source>
        <dbReference type="EMBL" id="MCW4631419.1"/>
    </source>
</evidence>
<evidence type="ECO:0000256" key="1">
    <source>
        <dbReference type="ARBA" id="ARBA00022837"/>
    </source>
</evidence>
<dbReference type="NCBIfam" id="TIGR01965">
    <property type="entry name" value="VCBS_repeat"/>
    <property type="match status" value="1"/>
</dbReference>
<dbReference type="Pfam" id="PF17892">
    <property type="entry name" value="Cadherin_5"/>
    <property type="match status" value="1"/>
</dbReference>
<reference evidence="3" key="1">
    <citation type="submission" date="2022-11" db="EMBL/GenBank/DDBJ databases">
        <title>Marinomonas sp. nov., isolated from marine algae.</title>
        <authorList>
            <person name="Choi D.G."/>
            <person name="Kim J.M."/>
            <person name="Lee J.K."/>
            <person name="Baek J.H."/>
            <person name="Jeon C.O."/>
        </authorList>
    </citation>
    <scope>NUCLEOTIDE SEQUENCE</scope>
    <source>
        <strain evidence="3">KJ51-3</strain>
    </source>
</reference>
<dbReference type="Proteomes" id="UP001431181">
    <property type="component" value="Unassembled WGS sequence"/>
</dbReference>
<dbReference type="InterPro" id="IPR049531">
    <property type="entry name" value="AFP_rpt"/>
</dbReference>
<feature type="domain" description="Cadherin-like" evidence="2">
    <location>
        <begin position="72"/>
        <end position="165"/>
    </location>
</feature>
<proteinExistence type="predicted"/>
<dbReference type="SUPFAM" id="SSF51120">
    <property type="entry name" value="beta-Roll"/>
    <property type="match status" value="2"/>
</dbReference>
<comment type="caution">
    <text evidence="3">The sequence shown here is derived from an EMBL/GenBank/DDBJ whole genome shotgun (WGS) entry which is preliminary data.</text>
</comment>
<evidence type="ECO:0000259" key="2">
    <source>
        <dbReference type="Pfam" id="PF17892"/>
    </source>
</evidence>
<dbReference type="PRINTS" id="PR00313">
    <property type="entry name" value="CABNDNGRPT"/>
</dbReference>
<dbReference type="Pfam" id="PF17963">
    <property type="entry name" value="Big_9"/>
    <property type="match status" value="1"/>
</dbReference>
<name>A0ABT3KLI4_9GAMM</name>
<dbReference type="InterPro" id="IPR041690">
    <property type="entry name" value="Cadherin_5"/>
</dbReference>
<dbReference type="Pfam" id="PF18815">
    <property type="entry name" value="AFP_2"/>
    <property type="match status" value="1"/>
</dbReference>
<dbReference type="RefSeq" id="WP_265220752.1">
    <property type="nucleotide sequence ID" value="NZ_JAPEUL010000012.1"/>
</dbReference>
<organism evidence="3 4">
    <name type="scientific">Marinomonas rhodophyticola</name>
    <dbReference type="NCBI Taxonomy" id="2992803"/>
    <lineage>
        <taxon>Bacteria</taxon>
        <taxon>Pseudomonadati</taxon>
        <taxon>Pseudomonadota</taxon>
        <taxon>Gammaproteobacteria</taxon>
        <taxon>Oceanospirillales</taxon>
        <taxon>Oceanospirillaceae</taxon>
        <taxon>Marinomonas</taxon>
    </lineage>
</organism>
<accession>A0ABT3KLI4</accession>
<gene>
    <name evidence="3" type="ORF">ONZ52_21915</name>
</gene>
<dbReference type="InterPro" id="IPR010221">
    <property type="entry name" value="VCBS_dom"/>
</dbReference>
<keyword evidence="1" id="KW-0106">Calcium</keyword>